<dbReference type="InterPro" id="IPR027624">
    <property type="entry name" value="TOMM_cyclo_SagD"/>
</dbReference>
<dbReference type="InterPro" id="IPR003776">
    <property type="entry name" value="YcaO-like_dom"/>
</dbReference>
<dbReference type="PANTHER" id="PTHR37809">
    <property type="entry name" value="RIBOSOMAL PROTEIN S12 METHYLTHIOTRANSFERASE ACCESSORY FACTOR YCAO"/>
    <property type="match status" value="1"/>
</dbReference>
<name>A0ABN1J8P5_9CLOT</name>
<reference evidence="2 3" key="1">
    <citation type="journal article" date="2019" name="Int. J. Syst. Evol. Microbiol.">
        <title>The Global Catalogue of Microorganisms (GCM) 10K type strain sequencing project: providing services to taxonomists for standard genome sequencing and annotation.</title>
        <authorList>
            <consortium name="The Broad Institute Genomics Platform"/>
            <consortium name="The Broad Institute Genome Sequencing Center for Infectious Disease"/>
            <person name="Wu L."/>
            <person name="Ma J."/>
        </authorList>
    </citation>
    <scope>NUCLEOTIDE SEQUENCE [LARGE SCALE GENOMIC DNA]</scope>
    <source>
        <strain evidence="2 3">JCM 1407</strain>
    </source>
</reference>
<organism evidence="2 3">
    <name type="scientific">Clostridium oceanicum</name>
    <dbReference type="NCBI Taxonomy" id="1543"/>
    <lineage>
        <taxon>Bacteria</taxon>
        <taxon>Bacillati</taxon>
        <taxon>Bacillota</taxon>
        <taxon>Clostridia</taxon>
        <taxon>Eubacteriales</taxon>
        <taxon>Clostridiaceae</taxon>
        <taxon>Clostridium</taxon>
    </lineage>
</organism>
<proteinExistence type="predicted"/>
<keyword evidence="3" id="KW-1185">Reference proteome</keyword>
<accession>A0ABN1J8P5</accession>
<evidence type="ECO:0000313" key="2">
    <source>
        <dbReference type="EMBL" id="GAA0732297.1"/>
    </source>
</evidence>
<dbReference type="NCBIfam" id="TIGR03604">
    <property type="entry name" value="TOMM_cyclo_SagD"/>
    <property type="match status" value="1"/>
</dbReference>
<evidence type="ECO:0000259" key="1">
    <source>
        <dbReference type="PROSITE" id="PS51664"/>
    </source>
</evidence>
<comment type="caution">
    <text evidence="2">The sequence shown here is derived from an EMBL/GenBank/DDBJ whole genome shotgun (WGS) entry which is preliminary data.</text>
</comment>
<dbReference type="Gene3D" id="3.30.1330.230">
    <property type="match status" value="1"/>
</dbReference>
<dbReference type="Pfam" id="PF02624">
    <property type="entry name" value="YcaO"/>
    <property type="match status" value="1"/>
</dbReference>
<dbReference type="EMBL" id="BAAACG010000001">
    <property type="protein sequence ID" value="GAA0732297.1"/>
    <property type="molecule type" value="Genomic_DNA"/>
</dbReference>
<sequence length="452" mass="51850">MIQFYPSFNNVLDNFHSLAGNQTGIMKSVIMPLVNIESDVNLKSMTGTMPNYHKQLFKEDVNVQYHIIGYGSYYEEALIKYTGESIERYSTVVTPKMVEDKIVYATYREISKLGKTMPLKFMDVFTKEQLEENSKYNKEFSDKKVTEDDVIGWIKCPSLFNPKEDIYVPAKMMFVGYTANEKKGEKAYIHSFSTGTASHKSLKKALLNALVEYVQIDAMMINWYTNRKAPKVIIDDPRVKNILQSVGLGEDSVYEIIPLYISLKDLPLPIFSIFLRRKDKKMPYLLYGVQGDFDVYNGVLRGIMEGASISYSSYFNAVYNTDAIKKAVKEDVKFLDLDSNVMFYAANNKIEKKDDLVNSFIDGEINLSEVPTIENLSVDSQIENLIKYLKKVSEYAVYLDITPPESREKGWYVMRVLIPEILEMCIPDFPFKNHPRIVKHGGVTNGYPHPMP</sequence>
<dbReference type="PROSITE" id="PS51664">
    <property type="entry name" value="YCAO"/>
    <property type="match status" value="1"/>
</dbReference>
<dbReference type="Gene3D" id="3.30.160.660">
    <property type="match status" value="1"/>
</dbReference>
<dbReference type="RefSeq" id="WP_343757869.1">
    <property type="nucleotide sequence ID" value="NZ_BAAACG010000001.1"/>
</dbReference>
<dbReference type="Gene3D" id="3.30.40.250">
    <property type="match status" value="1"/>
</dbReference>
<gene>
    <name evidence="2" type="ORF">GCM10008906_01710</name>
</gene>
<protein>
    <submittedName>
        <fullName evidence="2">YcaO-like family protein</fullName>
    </submittedName>
</protein>
<dbReference type="Proteomes" id="UP001501510">
    <property type="component" value="Unassembled WGS sequence"/>
</dbReference>
<feature type="domain" description="YcaO" evidence="1">
    <location>
        <begin position="69"/>
        <end position="452"/>
    </location>
</feature>
<evidence type="ECO:0000313" key="3">
    <source>
        <dbReference type="Proteomes" id="UP001501510"/>
    </source>
</evidence>
<dbReference type="PANTHER" id="PTHR37809:SF1">
    <property type="entry name" value="RIBOSOMAL PROTEIN S12 METHYLTHIOTRANSFERASE ACCESSORY FACTOR YCAO"/>
    <property type="match status" value="1"/>
</dbReference>